<evidence type="ECO:0000256" key="3">
    <source>
        <dbReference type="SAM" id="MobiDB-lite"/>
    </source>
</evidence>
<dbReference type="InterPro" id="IPR045052">
    <property type="entry name" value="Copine"/>
</dbReference>
<name>A0A1X6NZB9_PORUM</name>
<feature type="region of interest" description="Disordered" evidence="3">
    <location>
        <begin position="466"/>
        <end position="492"/>
    </location>
</feature>
<gene>
    <name evidence="5" type="ORF">BU14_0317s0022</name>
</gene>
<dbReference type="SUPFAM" id="SSF53300">
    <property type="entry name" value="vWA-like"/>
    <property type="match status" value="1"/>
</dbReference>
<dbReference type="InterPro" id="IPR037768">
    <property type="entry name" value="C2B_Copine"/>
</dbReference>
<reference evidence="5 6" key="1">
    <citation type="submission" date="2017-03" db="EMBL/GenBank/DDBJ databases">
        <title>WGS assembly of Porphyra umbilicalis.</title>
        <authorList>
            <person name="Brawley S.H."/>
            <person name="Blouin N.A."/>
            <person name="Ficko-Blean E."/>
            <person name="Wheeler G.L."/>
            <person name="Lohr M."/>
            <person name="Goodson H.V."/>
            <person name="Jenkins J.W."/>
            <person name="Blaby-Haas C.E."/>
            <person name="Helliwell K.E."/>
            <person name="Chan C."/>
            <person name="Marriage T."/>
            <person name="Bhattacharya D."/>
            <person name="Klein A.S."/>
            <person name="Badis Y."/>
            <person name="Brodie J."/>
            <person name="Cao Y."/>
            <person name="Collen J."/>
            <person name="Dittami S.M."/>
            <person name="Gachon C.M."/>
            <person name="Green B.R."/>
            <person name="Karpowicz S."/>
            <person name="Kim J.W."/>
            <person name="Kudahl U."/>
            <person name="Lin S."/>
            <person name="Michel G."/>
            <person name="Mittag M."/>
            <person name="Olson B.J."/>
            <person name="Pangilinan J."/>
            <person name="Peng Y."/>
            <person name="Qiu H."/>
            <person name="Shu S."/>
            <person name="Singer J.T."/>
            <person name="Smith A.G."/>
            <person name="Sprecher B.N."/>
            <person name="Wagner V."/>
            <person name="Wang W."/>
            <person name="Wang Z.-Y."/>
            <person name="Yan J."/>
            <person name="Yarish C."/>
            <person name="Zoeuner-Riek S."/>
            <person name="Zhuang Y."/>
            <person name="Zou Y."/>
            <person name="Lindquist E.A."/>
            <person name="Grimwood J."/>
            <person name="Barry K."/>
            <person name="Rokhsar D.S."/>
            <person name="Schmutz J."/>
            <person name="Stiller J.W."/>
            <person name="Grossman A.R."/>
            <person name="Prochnik S.E."/>
        </authorList>
    </citation>
    <scope>NUCLEOTIDE SEQUENCE [LARGE SCALE GENOMIC DNA]</scope>
    <source>
        <strain evidence="5">4086291</strain>
    </source>
</reference>
<dbReference type="PANTHER" id="PTHR10857">
    <property type="entry name" value="COPINE"/>
    <property type="match status" value="1"/>
</dbReference>
<evidence type="ECO:0000313" key="5">
    <source>
        <dbReference type="EMBL" id="OSX73961.1"/>
    </source>
</evidence>
<dbReference type="EMBL" id="KV918971">
    <property type="protein sequence ID" value="OSX73961.1"/>
    <property type="molecule type" value="Genomic_DNA"/>
</dbReference>
<dbReference type="CDD" id="cd04048">
    <property type="entry name" value="C2A_Copine"/>
    <property type="match status" value="1"/>
</dbReference>
<evidence type="ECO:0000313" key="6">
    <source>
        <dbReference type="Proteomes" id="UP000218209"/>
    </source>
</evidence>
<accession>A0A1X6NZB9</accession>
<protein>
    <recommendedName>
        <fullName evidence="4">C2 domain-containing protein</fullName>
    </recommendedName>
</protein>
<dbReference type="GO" id="GO:0005544">
    <property type="term" value="F:calcium-dependent phospholipid binding"/>
    <property type="evidence" value="ECO:0007669"/>
    <property type="project" value="InterPro"/>
</dbReference>
<sequence>MAVLYLWSTAVPYAPAGSAKAEWVEVGRTERVANNQSPRFTTRIDVPFQFETVQRLRVRLVDVDDRKSARLSDQDDLGAAESTVGDLVSARALQLPLGPTGGLAGAAAKVGVKKKWGTVSLLAHSGGGDQGKLRVRLTPSATKLDKKDGTFGKSDPYLLIHRVVRPAVGGSKAVLSQLYKSLVIRKELNPSWPACSFTTERTGPGDLRMEVWDHDDRSPDDIIGAASMTLHELSSPGSKSYPLLHPAKVAKATAKKPAKPSGHLHLADASVAPVPTLMQYLFGGLELHFSVAIDFTASNGDPSSPSSLHHDSPDAPSAYVNALTSVGAVLEPYSRSHRYEAIGFGGQLPTGRVSHNFALTGGADPVVHGVGGIVTAYRTALGGVTLAGPTNFADVIRHASAAAARLPVTPTAQGYLVLLILTDGVITDMAETRAAIVAAAAAPLSIIILGVGEANFWRMRELDGDEAAGSAAGGGGGARRRRRRGTSSNSCR</sequence>
<dbReference type="InterPro" id="IPR002035">
    <property type="entry name" value="VWF_A"/>
</dbReference>
<keyword evidence="6" id="KW-1185">Reference proteome</keyword>
<dbReference type="Pfam" id="PF07002">
    <property type="entry name" value="Copine"/>
    <property type="match status" value="1"/>
</dbReference>
<evidence type="ECO:0000256" key="2">
    <source>
        <dbReference type="ARBA" id="ARBA00022737"/>
    </source>
</evidence>
<dbReference type="CDD" id="cd04047">
    <property type="entry name" value="C2B_Copine"/>
    <property type="match status" value="1"/>
</dbReference>
<dbReference type="InterPro" id="IPR036465">
    <property type="entry name" value="vWFA_dom_sf"/>
</dbReference>
<dbReference type="InterPro" id="IPR000008">
    <property type="entry name" value="C2_dom"/>
</dbReference>
<dbReference type="Pfam" id="PF00168">
    <property type="entry name" value="C2"/>
    <property type="match status" value="2"/>
</dbReference>
<dbReference type="PANTHER" id="PTHR10857:SF106">
    <property type="entry name" value="C2 DOMAIN-CONTAINING PROTEIN"/>
    <property type="match status" value="1"/>
</dbReference>
<organism evidence="5 6">
    <name type="scientific">Porphyra umbilicalis</name>
    <name type="common">Purple laver</name>
    <name type="synonym">Red alga</name>
    <dbReference type="NCBI Taxonomy" id="2786"/>
    <lineage>
        <taxon>Eukaryota</taxon>
        <taxon>Rhodophyta</taxon>
        <taxon>Bangiophyceae</taxon>
        <taxon>Bangiales</taxon>
        <taxon>Bangiaceae</taxon>
        <taxon>Porphyra</taxon>
    </lineage>
</organism>
<dbReference type="GO" id="GO:0071277">
    <property type="term" value="P:cellular response to calcium ion"/>
    <property type="evidence" value="ECO:0007669"/>
    <property type="project" value="TreeGrafter"/>
</dbReference>
<dbReference type="InterPro" id="IPR035892">
    <property type="entry name" value="C2_domain_sf"/>
</dbReference>
<feature type="domain" description="C2" evidence="4">
    <location>
        <begin position="115"/>
        <end position="245"/>
    </location>
</feature>
<dbReference type="GO" id="GO:0005886">
    <property type="term" value="C:plasma membrane"/>
    <property type="evidence" value="ECO:0007669"/>
    <property type="project" value="TreeGrafter"/>
</dbReference>
<evidence type="ECO:0000259" key="4">
    <source>
        <dbReference type="PROSITE" id="PS50004"/>
    </source>
</evidence>
<dbReference type="SMART" id="SM00327">
    <property type="entry name" value="VWA"/>
    <property type="match status" value="1"/>
</dbReference>
<comment type="similarity">
    <text evidence="1">Belongs to the copine family.</text>
</comment>
<dbReference type="OrthoDB" id="5855668at2759"/>
<proteinExistence type="inferred from homology"/>
<evidence type="ECO:0000256" key="1">
    <source>
        <dbReference type="ARBA" id="ARBA00009048"/>
    </source>
</evidence>
<dbReference type="Proteomes" id="UP000218209">
    <property type="component" value="Unassembled WGS sequence"/>
</dbReference>
<dbReference type="SUPFAM" id="SSF49562">
    <property type="entry name" value="C2 domain (Calcium/lipid-binding domain, CaLB)"/>
    <property type="match status" value="1"/>
</dbReference>
<dbReference type="Gene3D" id="2.60.40.150">
    <property type="entry name" value="C2 domain"/>
    <property type="match status" value="1"/>
</dbReference>
<keyword evidence="2" id="KW-0677">Repeat</keyword>
<dbReference type="SMART" id="SM00239">
    <property type="entry name" value="C2"/>
    <property type="match status" value="1"/>
</dbReference>
<dbReference type="AlphaFoldDB" id="A0A1X6NZB9"/>
<dbReference type="InterPro" id="IPR010734">
    <property type="entry name" value="Copine_C"/>
</dbReference>
<dbReference type="PROSITE" id="PS50004">
    <property type="entry name" value="C2"/>
    <property type="match status" value="1"/>
</dbReference>